<sequence length="72" mass="7970">MLMIIKLTEKFVGLSAGLNGIGYAFRFTASHAVGVERSSFTTLVMPTAKEFDRFLAYSDRTTEISIVMICQS</sequence>
<protein>
    <submittedName>
        <fullName evidence="1">Uncharacterized protein</fullName>
    </submittedName>
</protein>
<dbReference type="EMBL" id="NGFP01000014">
    <property type="protein sequence ID" value="OUC98908.1"/>
    <property type="molecule type" value="Genomic_DNA"/>
</dbReference>
<dbReference type="AlphaFoldDB" id="A0A243RUP0"/>
<name>A0A243RUP0_9ACTN</name>
<dbReference type="Proteomes" id="UP000194761">
    <property type="component" value="Unassembled WGS sequence"/>
</dbReference>
<keyword evidence="2" id="KW-1185">Reference proteome</keyword>
<reference evidence="1 2" key="1">
    <citation type="submission" date="2017-05" db="EMBL/GenBank/DDBJ databases">
        <title>Biotechnological potential of actinobacteria isolated from South African environments.</title>
        <authorList>
            <person name="Le Roes-Hill M."/>
            <person name="Prins A."/>
            <person name="Durrell K.A."/>
        </authorList>
    </citation>
    <scope>NUCLEOTIDE SEQUENCE [LARGE SCALE GENOMIC DNA]</scope>
    <source>
        <strain evidence="1">M26</strain>
    </source>
</reference>
<gene>
    <name evidence="1" type="ORF">CA984_05180</name>
</gene>
<comment type="caution">
    <text evidence="1">The sequence shown here is derived from an EMBL/GenBank/DDBJ whole genome shotgun (WGS) entry which is preliminary data.</text>
</comment>
<evidence type="ECO:0000313" key="1">
    <source>
        <dbReference type="EMBL" id="OUC98908.1"/>
    </source>
</evidence>
<evidence type="ECO:0000313" key="2">
    <source>
        <dbReference type="Proteomes" id="UP000194761"/>
    </source>
</evidence>
<proteinExistence type="predicted"/>
<accession>A0A243RUP0</accession>
<organism evidence="1 2">
    <name type="scientific">Streptosporangium minutum</name>
    <dbReference type="NCBI Taxonomy" id="569862"/>
    <lineage>
        <taxon>Bacteria</taxon>
        <taxon>Bacillati</taxon>
        <taxon>Actinomycetota</taxon>
        <taxon>Actinomycetes</taxon>
        <taxon>Streptosporangiales</taxon>
        <taxon>Streptosporangiaceae</taxon>
        <taxon>Streptosporangium</taxon>
    </lineage>
</organism>